<comment type="caution">
    <text evidence="12">The sequence shown here is derived from an EMBL/GenBank/DDBJ whole genome shotgun (WGS) entry which is preliminary data.</text>
</comment>
<evidence type="ECO:0000256" key="11">
    <source>
        <dbReference type="SAM" id="Phobius"/>
    </source>
</evidence>
<keyword evidence="3" id="KW-0328">Glycosyltransferase</keyword>
<evidence type="ECO:0000313" key="12">
    <source>
        <dbReference type="EMBL" id="OQE11339.1"/>
    </source>
</evidence>
<dbReference type="Proteomes" id="UP000191342">
    <property type="component" value="Unassembled WGS sequence"/>
</dbReference>
<dbReference type="GO" id="GO:0000033">
    <property type="term" value="F:alpha-1,3-mannosyltransferase activity"/>
    <property type="evidence" value="ECO:0007669"/>
    <property type="project" value="TreeGrafter"/>
</dbReference>
<proteinExistence type="inferred from homology"/>
<comment type="subcellular location">
    <subcellularLocation>
        <location evidence="1">Membrane</location>
        <topology evidence="1">Single-pass type II membrane protein</topology>
    </subcellularLocation>
</comment>
<evidence type="ECO:0000313" key="13">
    <source>
        <dbReference type="Proteomes" id="UP000191342"/>
    </source>
</evidence>
<reference evidence="13" key="1">
    <citation type="journal article" date="2017" name="Nat. Microbiol.">
        <title>Global analysis of biosynthetic gene clusters reveals vast potential of secondary metabolite production in Penicillium species.</title>
        <authorList>
            <person name="Nielsen J.C."/>
            <person name="Grijseels S."/>
            <person name="Prigent S."/>
            <person name="Ji B."/>
            <person name="Dainat J."/>
            <person name="Nielsen K.F."/>
            <person name="Frisvad J.C."/>
            <person name="Workman M."/>
            <person name="Nielsen J."/>
        </authorList>
    </citation>
    <scope>NUCLEOTIDE SEQUENCE [LARGE SCALE GENOMIC DNA]</scope>
    <source>
        <strain evidence="13">IBT 14082</strain>
    </source>
</reference>
<keyword evidence="13" id="KW-1185">Reference proteome</keyword>
<dbReference type="InterPro" id="IPR022751">
    <property type="entry name" value="Alpha_mannosyltransferase"/>
</dbReference>
<dbReference type="AlphaFoldDB" id="A0A1V6SC53"/>
<dbReference type="GO" id="GO:0005794">
    <property type="term" value="C:Golgi apparatus"/>
    <property type="evidence" value="ECO:0007669"/>
    <property type="project" value="TreeGrafter"/>
</dbReference>
<keyword evidence="7 11" id="KW-1133">Transmembrane helix</keyword>
<evidence type="ECO:0000256" key="4">
    <source>
        <dbReference type="ARBA" id="ARBA00022679"/>
    </source>
</evidence>
<evidence type="ECO:0000256" key="1">
    <source>
        <dbReference type="ARBA" id="ARBA00004606"/>
    </source>
</evidence>
<name>A0A1V6SC53_9EURO</name>
<evidence type="ECO:0000256" key="3">
    <source>
        <dbReference type="ARBA" id="ARBA00022676"/>
    </source>
</evidence>
<evidence type="ECO:0000256" key="5">
    <source>
        <dbReference type="ARBA" id="ARBA00022692"/>
    </source>
</evidence>
<evidence type="ECO:0000256" key="8">
    <source>
        <dbReference type="ARBA" id="ARBA00023136"/>
    </source>
</evidence>
<dbReference type="InterPro" id="IPR029044">
    <property type="entry name" value="Nucleotide-diphossugar_trans"/>
</dbReference>
<feature type="region of interest" description="Disordered" evidence="10">
    <location>
        <begin position="103"/>
        <end position="142"/>
    </location>
</feature>
<dbReference type="Pfam" id="PF11051">
    <property type="entry name" value="Mannosyl_trans3"/>
    <property type="match status" value="1"/>
</dbReference>
<keyword evidence="5 11" id="KW-0812">Transmembrane</keyword>
<keyword evidence="4" id="KW-0808">Transferase</keyword>
<gene>
    <name evidence="12" type="ORF">PENFLA_c072G05022</name>
</gene>
<evidence type="ECO:0000256" key="10">
    <source>
        <dbReference type="SAM" id="MobiDB-lite"/>
    </source>
</evidence>
<accession>A0A1V6SC53</accession>
<protein>
    <recommendedName>
        <fullName evidence="14">Alpha-1,3-mannosyltransferase</fullName>
    </recommendedName>
</protein>
<comment type="similarity">
    <text evidence="2">Belongs to the MNN1/MNT family.</text>
</comment>
<feature type="region of interest" description="Disordered" evidence="10">
    <location>
        <begin position="1"/>
        <end position="21"/>
    </location>
</feature>
<dbReference type="STRING" id="254877.A0A1V6SC53"/>
<evidence type="ECO:0000256" key="6">
    <source>
        <dbReference type="ARBA" id="ARBA00022968"/>
    </source>
</evidence>
<evidence type="ECO:0000256" key="9">
    <source>
        <dbReference type="ARBA" id="ARBA00023180"/>
    </source>
</evidence>
<evidence type="ECO:0008006" key="14">
    <source>
        <dbReference type="Google" id="ProtNLM"/>
    </source>
</evidence>
<keyword evidence="9" id="KW-0325">Glycoprotein</keyword>
<dbReference type="GO" id="GO:0016020">
    <property type="term" value="C:membrane"/>
    <property type="evidence" value="ECO:0007669"/>
    <property type="project" value="UniProtKB-SubCell"/>
</dbReference>
<dbReference type="OrthoDB" id="430354at2759"/>
<keyword evidence="8 11" id="KW-0472">Membrane</keyword>
<evidence type="ECO:0000256" key="7">
    <source>
        <dbReference type="ARBA" id="ARBA00022989"/>
    </source>
</evidence>
<organism evidence="12 13">
    <name type="scientific">Penicillium flavigenum</name>
    <dbReference type="NCBI Taxonomy" id="254877"/>
    <lineage>
        <taxon>Eukaryota</taxon>
        <taxon>Fungi</taxon>
        <taxon>Dikarya</taxon>
        <taxon>Ascomycota</taxon>
        <taxon>Pezizomycotina</taxon>
        <taxon>Eurotiomycetes</taxon>
        <taxon>Eurotiomycetidae</taxon>
        <taxon>Eurotiales</taxon>
        <taxon>Aspergillaceae</taxon>
        <taxon>Penicillium</taxon>
    </lineage>
</organism>
<evidence type="ECO:0000256" key="2">
    <source>
        <dbReference type="ARBA" id="ARBA00009105"/>
    </source>
</evidence>
<keyword evidence="6" id="KW-0735">Signal-anchor</keyword>
<dbReference type="PANTHER" id="PTHR31392">
    <property type="entry name" value="ALPHA-1,3-MANNOSYLTRANSFERASE MNN1-RELATED"/>
    <property type="match status" value="1"/>
</dbReference>
<dbReference type="GO" id="GO:0006493">
    <property type="term" value="P:protein O-linked glycosylation"/>
    <property type="evidence" value="ECO:0007669"/>
    <property type="project" value="TreeGrafter"/>
</dbReference>
<dbReference type="PANTHER" id="PTHR31392:SF1">
    <property type="entry name" value="ALPHA-1,3-MANNOSYLTRANSFERASE MNN1-RELATED"/>
    <property type="match status" value="1"/>
</dbReference>
<feature type="transmembrane region" description="Helical" evidence="11">
    <location>
        <begin position="36"/>
        <end position="56"/>
    </location>
</feature>
<dbReference type="EMBL" id="MLQL01000072">
    <property type="protein sequence ID" value="OQE11339.1"/>
    <property type="molecule type" value="Genomic_DNA"/>
</dbReference>
<sequence>MFDSYLPQHSTPLKEGRSHPPCPRLKVRRKCMALRTIHLVFAAAAGWLIVSYFFFWTDSSTPDAKGTRTAFGMAKDRLWRIHPAIVRTADVWWQDSTSQNMSEESLATSPVEPQANVESASIKDKDSQKSVPKASKYTNNNTESRHIFPDDFDRALDYLFSIIPDEMYLRELLRPVIGTGAEKLRELGLRTRAYKHFFEAWEKLHLVTEDNGNTYVRDDLVPYIRAKFSEQTFPEALRKYETYRHFIAKLSALLFPWTSPYFGDHMSLHASSHHGGRGIVFTAGDNHAAFLLAAIPSLRTLGCELPVEIMYLGDSDLGEDFRAELEALPGVVTRDLSAMVSDEGWRLTGWAGKPFSILFSSFREVILIDADSLFFVNPEVLFNDEDYVRTGALFFKDRMIMPESKKRWLQQILPKPISKLVRQSRMWTGESGHMQESGVVVVDKWTHFVALLLVCRLNGPDRDGDKKAGIVGTYDMVYGDKETFWIGWELAGDTSYAFHPGAAGTMGVIQDPDNFNPTNDLPASNLDRGLAATVTKRHRKMAPGHESDLTICAPQLLHLDRDKRPLWFNGWLYKNKYARTKRTIGEFDVFMEEPKEVLDPGAWQLEENNMCCLSNAATREFTKEETEWLGELIKMAKIKEN</sequence>
<dbReference type="SUPFAM" id="SSF53448">
    <property type="entry name" value="Nucleotide-diphospho-sugar transferases"/>
    <property type="match status" value="1"/>
</dbReference>